<feature type="compositionally biased region" description="Basic and acidic residues" evidence="1">
    <location>
        <begin position="203"/>
        <end position="258"/>
    </location>
</feature>
<reference evidence="2 3" key="1">
    <citation type="journal article" date="2010" name="PLoS Genet.">
        <title>De novo assembly of a 40 Mb eukaryotic genome from short sequence reads: Sordaria macrospora, a model organism for fungal morphogenesis.</title>
        <authorList>
            <person name="Nowrousian M."/>
            <person name="Stajich J."/>
            <person name="Chu M."/>
            <person name="Engh I."/>
            <person name="Espagne E."/>
            <person name="Halliday K."/>
            <person name="Kamerewerd J."/>
            <person name="Kempken F."/>
            <person name="Knab B."/>
            <person name="Kuo H.C."/>
            <person name="Osiewacz H.D."/>
            <person name="Poeggeler S."/>
            <person name="Read N."/>
            <person name="Seiler S."/>
            <person name="Smith K."/>
            <person name="Zickler D."/>
            <person name="Kueck U."/>
            <person name="Freitag M."/>
        </authorList>
    </citation>
    <scope>NUCLEOTIDE SEQUENCE [LARGE SCALE GENOMIC DNA]</scope>
    <source>
        <strain evidence="3">ATCC MYA-333 / DSM 997 / K(L3346) / K-hell</strain>
        <tissue evidence="2">Mycelium</tissue>
    </source>
</reference>
<proteinExistence type="predicted"/>
<evidence type="ECO:0000313" key="3">
    <source>
        <dbReference type="Proteomes" id="UP000001881"/>
    </source>
</evidence>
<accession>F7VQ57</accession>
<gene>
    <name evidence="2" type="ORF">SMAC_08111</name>
</gene>
<comment type="caution">
    <text evidence="2">The sequence shown here is derived from an EMBL/GenBank/DDBJ whole genome shotgun (WGS) entry which is preliminary data.</text>
</comment>
<dbReference type="VEuPathDB" id="FungiDB:SMAC_08111"/>
<dbReference type="EMBL" id="CABT02000003">
    <property type="protein sequence ID" value="CCC07636.1"/>
    <property type="molecule type" value="Genomic_DNA"/>
</dbReference>
<evidence type="ECO:0000256" key="1">
    <source>
        <dbReference type="SAM" id="MobiDB-lite"/>
    </source>
</evidence>
<evidence type="ECO:0000313" key="2">
    <source>
        <dbReference type="EMBL" id="CCC07636.1"/>
    </source>
</evidence>
<dbReference type="InParanoid" id="F7VQ57"/>
<dbReference type="KEGG" id="smp:10801465"/>
<name>F7VQ57_SORMK</name>
<feature type="region of interest" description="Disordered" evidence="1">
    <location>
        <begin position="72"/>
        <end position="128"/>
    </location>
</feature>
<feature type="compositionally biased region" description="Gly residues" evidence="1">
    <location>
        <begin position="116"/>
        <end position="126"/>
    </location>
</feature>
<keyword evidence="3" id="KW-1185">Reference proteome</keyword>
<protein>
    <submittedName>
        <fullName evidence="2">WGS project CABT00000000 data, contig 2.3</fullName>
    </submittedName>
</protein>
<dbReference type="HOGENOM" id="CLU_1050387_0_0_1"/>
<dbReference type="eggNOG" id="ENOG502RNRD">
    <property type="taxonomic scope" value="Eukaryota"/>
</dbReference>
<sequence>MQHLPCGCRRSGRRNCIVPNCPNESTDSRNDLYFCPVARKRNLTRTGEPEICPIELPANTWTQIKHTGRCARHKKEMEEDLARKKRRQEKEEEKRKQLEREREKKEKEEWEERMRGGGGSGSGGNRMAGLGLIREGVEETGNGSGMDVDEFRHVNKVLEARDRARAAGGGVKVEMGTGVERMGESGLGMGPVSEGLRRMALDMERKRDEEDMAWKERMLEEDMVKVKKERKEREERREEKEKKKKEEKEKRRKEEEKRGRRKNKN</sequence>
<dbReference type="OrthoDB" id="10407175at2759"/>
<dbReference type="Proteomes" id="UP000001881">
    <property type="component" value="Unassembled WGS sequence"/>
</dbReference>
<organism evidence="2 3">
    <name type="scientific">Sordaria macrospora (strain ATCC MYA-333 / DSM 997 / K(L3346) / K-hell)</name>
    <dbReference type="NCBI Taxonomy" id="771870"/>
    <lineage>
        <taxon>Eukaryota</taxon>
        <taxon>Fungi</taxon>
        <taxon>Dikarya</taxon>
        <taxon>Ascomycota</taxon>
        <taxon>Pezizomycotina</taxon>
        <taxon>Sordariomycetes</taxon>
        <taxon>Sordariomycetidae</taxon>
        <taxon>Sordariales</taxon>
        <taxon>Sordariaceae</taxon>
        <taxon>Sordaria</taxon>
    </lineage>
</organism>
<feature type="compositionally biased region" description="Basic and acidic residues" evidence="1">
    <location>
        <begin position="75"/>
        <end position="115"/>
    </location>
</feature>
<dbReference type="AlphaFoldDB" id="F7VQ57"/>
<dbReference type="GeneID" id="10801465"/>
<feature type="region of interest" description="Disordered" evidence="1">
    <location>
        <begin position="203"/>
        <end position="265"/>
    </location>
</feature>